<dbReference type="Proteomes" id="UP000664698">
    <property type="component" value="Unassembled WGS sequence"/>
</dbReference>
<feature type="chain" id="PRO_5046346151" evidence="1">
    <location>
        <begin position="20"/>
        <end position="137"/>
    </location>
</feature>
<accession>A0ABS3BQT8</accession>
<name>A0ABS3BQT8_9BACT</name>
<dbReference type="RefSeq" id="WP_206569500.1">
    <property type="nucleotide sequence ID" value="NZ_JAFKCW010000002.1"/>
</dbReference>
<protein>
    <submittedName>
        <fullName evidence="2">DsrE family protein</fullName>
    </submittedName>
</protein>
<proteinExistence type="predicted"/>
<dbReference type="InterPro" id="IPR027396">
    <property type="entry name" value="DsrEFH-like"/>
</dbReference>
<evidence type="ECO:0000313" key="2">
    <source>
        <dbReference type="EMBL" id="MBN7801518.1"/>
    </source>
</evidence>
<comment type="caution">
    <text evidence="2">The sequence shown here is derived from an EMBL/GenBank/DDBJ whole genome shotgun (WGS) entry which is preliminary data.</text>
</comment>
<organism evidence="2 3">
    <name type="scientific">Algoriphagus aestuariicola</name>
    <dbReference type="NCBI Taxonomy" id="1852016"/>
    <lineage>
        <taxon>Bacteria</taxon>
        <taxon>Pseudomonadati</taxon>
        <taxon>Bacteroidota</taxon>
        <taxon>Cytophagia</taxon>
        <taxon>Cytophagales</taxon>
        <taxon>Cyclobacteriaceae</taxon>
        <taxon>Algoriphagus</taxon>
    </lineage>
</organism>
<keyword evidence="1" id="KW-0732">Signal</keyword>
<reference evidence="2 3" key="1">
    <citation type="submission" date="2021-03" db="EMBL/GenBank/DDBJ databases">
        <title>novel species isolated from a fishpond in China.</title>
        <authorList>
            <person name="Lu H."/>
            <person name="Cai Z."/>
        </authorList>
    </citation>
    <scope>NUCLEOTIDE SEQUENCE [LARGE SCALE GENOMIC DNA]</scope>
    <source>
        <strain evidence="2 3">JCM 31546</strain>
    </source>
</reference>
<dbReference type="PANTHER" id="PTHR37691:SF1">
    <property type="entry name" value="BLR3518 PROTEIN"/>
    <property type="match status" value="1"/>
</dbReference>
<evidence type="ECO:0000313" key="3">
    <source>
        <dbReference type="Proteomes" id="UP000664698"/>
    </source>
</evidence>
<keyword evidence="3" id="KW-1185">Reference proteome</keyword>
<gene>
    <name evidence="2" type="ORF">J0A67_11640</name>
</gene>
<dbReference type="InterPro" id="IPR003787">
    <property type="entry name" value="Sulphur_relay_DsrE/F-like"/>
</dbReference>
<dbReference type="PANTHER" id="PTHR37691">
    <property type="entry name" value="BLR3518 PROTEIN"/>
    <property type="match status" value="1"/>
</dbReference>
<feature type="signal peptide" evidence="1">
    <location>
        <begin position="1"/>
        <end position="19"/>
    </location>
</feature>
<dbReference type="Pfam" id="PF02635">
    <property type="entry name" value="DsrE"/>
    <property type="match status" value="1"/>
</dbReference>
<dbReference type="SUPFAM" id="SSF75169">
    <property type="entry name" value="DsrEFH-like"/>
    <property type="match status" value="1"/>
</dbReference>
<dbReference type="Gene3D" id="3.40.1260.10">
    <property type="entry name" value="DsrEFH-like"/>
    <property type="match status" value="1"/>
</dbReference>
<sequence length="137" mass="15054">MKTFFLFLGLLLCANVAWAQQKPVRIVFDVTSADPSVHQAAIRHVSLMAQSYPGSSYEVVVYGQAIEMVLDSKSSVAKEIATLASGNQVKFAVCELTMKKFNVDKPQLIGGVMSVPDGILEIYSRQQEGWGYIKEGH</sequence>
<evidence type="ECO:0000256" key="1">
    <source>
        <dbReference type="SAM" id="SignalP"/>
    </source>
</evidence>
<dbReference type="EMBL" id="JAFKCW010000002">
    <property type="protein sequence ID" value="MBN7801518.1"/>
    <property type="molecule type" value="Genomic_DNA"/>
</dbReference>